<proteinExistence type="predicted"/>
<dbReference type="eggNOG" id="COG0226">
    <property type="taxonomic scope" value="Bacteria"/>
</dbReference>
<reference evidence="1 2" key="1">
    <citation type="journal article" date="2017" name="Antonie Van Leeuwenhoek">
        <title>Rhizobium rhizosphaerae sp. nov., a novel species isolated from rice rhizosphere.</title>
        <authorList>
            <person name="Zhao J.J."/>
            <person name="Zhang J."/>
            <person name="Zhang R.J."/>
            <person name="Zhang C.W."/>
            <person name="Yin H.Q."/>
            <person name="Zhang X.X."/>
        </authorList>
    </citation>
    <scope>NUCLEOTIDE SEQUENCE [LARGE SCALE GENOMIC DNA]</scope>
    <source>
        <strain evidence="1 2">E3</strain>
    </source>
</reference>
<name>K6XUW8_9ALTE</name>
<protein>
    <recommendedName>
        <fullName evidence="3">PBP domain-containing protein</fullName>
    </recommendedName>
</protein>
<dbReference type="AlphaFoldDB" id="K6XUW8"/>
<accession>K6XUW8</accession>
<dbReference type="STRING" id="1127673.GLIP_2845"/>
<evidence type="ECO:0008006" key="3">
    <source>
        <dbReference type="Google" id="ProtNLM"/>
    </source>
</evidence>
<dbReference type="EMBL" id="BAEN01000056">
    <property type="protein sequence ID" value="GAC15466.1"/>
    <property type="molecule type" value="Genomic_DNA"/>
</dbReference>
<dbReference type="Gene3D" id="3.40.190.10">
    <property type="entry name" value="Periplasmic binding protein-like II"/>
    <property type="match status" value="1"/>
</dbReference>
<dbReference type="SUPFAM" id="SSF53850">
    <property type="entry name" value="Periplasmic binding protein-like II"/>
    <property type="match status" value="1"/>
</dbReference>
<organism evidence="1 2">
    <name type="scientific">Aliiglaciecola lipolytica E3</name>
    <dbReference type="NCBI Taxonomy" id="1127673"/>
    <lineage>
        <taxon>Bacteria</taxon>
        <taxon>Pseudomonadati</taxon>
        <taxon>Pseudomonadota</taxon>
        <taxon>Gammaproteobacteria</taxon>
        <taxon>Alteromonadales</taxon>
        <taxon>Alteromonadaceae</taxon>
        <taxon>Aliiglaciecola</taxon>
    </lineage>
</organism>
<dbReference type="Proteomes" id="UP000006334">
    <property type="component" value="Unassembled WGS sequence"/>
</dbReference>
<gene>
    <name evidence="1" type="ORF">GLIP_2845</name>
</gene>
<evidence type="ECO:0000313" key="1">
    <source>
        <dbReference type="EMBL" id="GAC15466.1"/>
    </source>
</evidence>
<evidence type="ECO:0000313" key="2">
    <source>
        <dbReference type="Proteomes" id="UP000006334"/>
    </source>
</evidence>
<comment type="caution">
    <text evidence="1">The sequence shown here is derived from an EMBL/GenBank/DDBJ whole genome shotgun (WGS) entry which is preliminary data.</text>
</comment>
<sequence length="145" mass="16220">MLSRLAQVTVILLILTSTVVFSKETPVSVLVNVEVQTDALTSSQLRKIFSMRQTVWPDGQPIIVFVLKTESAAHQALCKDVLKMFPYQIERLWNKLAYSGLGDKPTELSNQKEMLEKLQQTPGAIGYMLNINSGNKIKKIEVVGE</sequence>
<keyword evidence="2" id="KW-1185">Reference proteome</keyword>